<accession>A0A0D0L0H8</accession>
<evidence type="ECO:0000313" key="4">
    <source>
        <dbReference type="Proteomes" id="UP000032067"/>
    </source>
</evidence>
<feature type="domain" description="Endonuclease GajA/Old nuclease/RecF-like AAA" evidence="2">
    <location>
        <begin position="1"/>
        <end position="88"/>
    </location>
</feature>
<evidence type="ECO:0008006" key="5">
    <source>
        <dbReference type="Google" id="ProtNLM"/>
    </source>
</evidence>
<evidence type="ECO:0000259" key="2">
    <source>
        <dbReference type="Pfam" id="PF13175"/>
    </source>
</evidence>
<dbReference type="EMBL" id="JXQQ01000029">
    <property type="protein sequence ID" value="KIQ31887.1"/>
    <property type="molecule type" value="Genomic_DNA"/>
</dbReference>
<gene>
    <name evidence="3" type="ORF">RT97_14135</name>
</gene>
<protein>
    <recommendedName>
        <fullName evidence="5">DUF3696 domain-containing protein</fullName>
    </recommendedName>
</protein>
<dbReference type="Proteomes" id="UP000032067">
    <property type="component" value="Unassembled WGS sequence"/>
</dbReference>
<dbReference type="InterPro" id="IPR022532">
    <property type="entry name" value="DUF3696"/>
</dbReference>
<dbReference type="SUPFAM" id="SSF52540">
    <property type="entry name" value="P-loop containing nucleoside triphosphate hydrolases"/>
    <property type="match status" value="1"/>
</dbReference>
<feature type="domain" description="Endonuclease GajA/Old nuclease/RecF-like AAA" evidence="2">
    <location>
        <begin position="249"/>
        <end position="312"/>
    </location>
</feature>
<proteinExistence type="predicted"/>
<dbReference type="InterPro" id="IPR014592">
    <property type="entry name" value="P-loop_UCP034888"/>
</dbReference>
<evidence type="ECO:0000313" key="3">
    <source>
        <dbReference type="EMBL" id="KIQ31887.1"/>
    </source>
</evidence>
<feature type="domain" description="DUF3696" evidence="1">
    <location>
        <begin position="326"/>
        <end position="370"/>
    </location>
</feature>
<dbReference type="AlphaFoldDB" id="A0A0D0L0H8"/>
<organism evidence="3 4">
    <name type="scientific">Variovorax paradoxus</name>
    <dbReference type="NCBI Taxonomy" id="34073"/>
    <lineage>
        <taxon>Bacteria</taxon>
        <taxon>Pseudomonadati</taxon>
        <taxon>Pseudomonadota</taxon>
        <taxon>Betaproteobacteria</taxon>
        <taxon>Burkholderiales</taxon>
        <taxon>Comamonadaceae</taxon>
        <taxon>Variovorax</taxon>
    </lineage>
</organism>
<dbReference type="PANTHER" id="PTHR43581">
    <property type="entry name" value="ATP/GTP PHOSPHATASE"/>
    <property type="match status" value="1"/>
</dbReference>
<name>A0A0D0L0H8_VARPD</name>
<sequence length="379" mass="41575">MIRQIDLDFFKCFDVLRLPLSDLTLLSGGNASGKSSVLQALTLLHQTMREHEWSRRLMLNGSAIKLGTVADVVDKVNGRRGCEIGLHFDENHYRWTFSGERPDMSMAVETIEVNGQKSDDPQMLQHLLPFRQGQAPELVTSRLKGLTYITAERIGPREFYMLADPQAAPVVGPAGEHAVCVLHLGRDAKVSEALSLPDVPPTRLRQVEARMKSFFPGCALAVQQIPDANAVSLGIRTSDDTDFHRPIHVGFGITQVLPIVVAALSASKGDLLLIENPEVHLHPSGQAQMGQFLSEVARSGVQLIIETHSDHVLSGIRRAVKAGRLDKGQVSLHFFRPRSLGGAQVTTPQIDSNGGIDAWPEGFFDQFDKDSSHFAGWGQ</sequence>
<dbReference type="Gene3D" id="3.40.50.300">
    <property type="entry name" value="P-loop containing nucleotide triphosphate hydrolases"/>
    <property type="match status" value="2"/>
</dbReference>
<dbReference type="InterPro" id="IPR051396">
    <property type="entry name" value="Bact_Antivir_Def_Nuclease"/>
</dbReference>
<comment type="caution">
    <text evidence="3">The sequence shown here is derived from an EMBL/GenBank/DDBJ whole genome shotgun (WGS) entry which is preliminary data.</text>
</comment>
<dbReference type="PANTHER" id="PTHR43581:SF2">
    <property type="entry name" value="EXCINUCLEASE ATPASE SUBUNIT"/>
    <property type="match status" value="1"/>
</dbReference>
<dbReference type="InterPro" id="IPR041685">
    <property type="entry name" value="AAA_GajA/Old/RecF-like"/>
</dbReference>
<dbReference type="OrthoDB" id="3322489at2"/>
<reference evidence="3 4" key="1">
    <citation type="submission" date="2014-12" db="EMBL/GenBank/DDBJ databases">
        <title>16Stimator: statistical estimation of ribosomal gene copy numbers from draft genome assemblies.</title>
        <authorList>
            <person name="Perisin M.A."/>
            <person name="Vetter M."/>
            <person name="Gilbert J.A."/>
            <person name="Bergelson J."/>
        </authorList>
    </citation>
    <scope>NUCLEOTIDE SEQUENCE [LARGE SCALE GENOMIC DNA]</scope>
    <source>
        <strain evidence="3 4">MEDvA23</strain>
    </source>
</reference>
<evidence type="ECO:0000259" key="1">
    <source>
        <dbReference type="Pfam" id="PF12476"/>
    </source>
</evidence>
<dbReference type="Pfam" id="PF13175">
    <property type="entry name" value="AAA_15"/>
    <property type="match status" value="2"/>
</dbReference>
<dbReference type="PIRSF" id="PIRSF034888">
    <property type="entry name" value="P-loop_UCP034888"/>
    <property type="match status" value="1"/>
</dbReference>
<dbReference type="Pfam" id="PF12476">
    <property type="entry name" value="DUF3696"/>
    <property type="match status" value="1"/>
</dbReference>
<dbReference type="RefSeq" id="WP_042579432.1">
    <property type="nucleotide sequence ID" value="NZ_JXQQ01000029.1"/>
</dbReference>
<dbReference type="InterPro" id="IPR027417">
    <property type="entry name" value="P-loop_NTPase"/>
</dbReference>